<accession>A0A8S5L7R3</accession>
<organism evidence="1">
    <name type="scientific">CrAss-like virus sp. ctt4r3</name>
    <dbReference type="NCBI Taxonomy" id="2823619"/>
    <lineage>
        <taxon>Viruses</taxon>
        <taxon>Duplodnaviria</taxon>
        <taxon>Heunggongvirae</taxon>
        <taxon>Uroviricota</taxon>
        <taxon>Caudoviricetes</taxon>
        <taxon>Crassvirales</taxon>
    </lineage>
</organism>
<proteinExistence type="predicted"/>
<name>A0A8S5L7R3_9CAUD</name>
<dbReference type="Gene3D" id="1.10.10.10">
    <property type="entry name" value="Winged helix-like DNA-binding domain superfamily/Winged helix DNA-binding domain"/>
    <property type="match status" value="1"/>
</dbReference>
<protein>
    <submittedName>
        <fullName evidence="1">Uncharacterized protein</fullName>
    </submittedName>
</protein>
<reference evidence="1" key="1">
    <citation type="journal article" date="2021" name="Proc. Natl. Acad. Sci. U.S.A.">
        <title>A Catalog of Tens of Thousands of Viruses from Human Metagenomes Reveals Hidden Associations with Chronic Diseases.</title>
        <authorList>
            <person name="Tisza M.J."/>
            <person name="Buck C.B."/>
        </authorList>
    </citation>
    <scope>NUCLEOTIDE SEQUENCE</scope>
    <source>
        <strain evidence="1">Ctt4r3</strain>
    </source>
</reference>
<dbReference type="InterPro" id="IPR036388">
    <property type="entry name" value="WH-like_DNA-bd_sf"/>
</dbReference>
<dbReference type="EMBL" id="BK014649">
    <property type="protein sequence ID" value="DAD65794.1"/>
    <property type="molecule type" value="Genomic_DNA"/>
</dbReference>
<evidence type="ECO:0000313" key="1">
    <source>
        <dbReference type="EMBL" id="DAD65794.1"/>
    </source>
</evidence>
<sequence length="105" mass="11834">MKNNISYNTIEGVIVADIKPVKSKHVNHGFRVAQFDKTGRFLTLYASAKDASIAIAKEKKTDFSKSIYAGIIKACTPNSNLKTIYGYQWRYVNENGDVIKRKSDE</sequence>